<comment type="similarity">
    <text evidence="2 12">Belongs to the RNA methyltransferase RsmE family.</text>
</comment>
<dbReference type="KEGG" id="ahm:TL08_21395"/>
<dbReference type="AlphaFoldDB" id="A0AAC9HTY0"/>
<evidence type="ECO:0000256" key="2">
    <source>
        <dbReference type="ARBA" id="ARBA00005528"/>
    </source>
</evidence>
<dbReference type="InterPro" id="IPR046887">
    <property type="entry name" value="RsmE_PUA-like"/>
</dbReference>
<dbReference type="SUPFAM" id="SSF75217">
    <property type="entry name" value="alpha/beta knot"/>
    <property type="match status" value="1"/>
</dbReference>
<dbReference type="Proteomes" id="UP000095210">
    <property type="component" value="Chromosome"/>
</dbReference>
<dbReference type="SUPFAM" id="SSF88697">
    <property type="entry name" value="PUA domain-like"/>
    <property type="match status" value="1"/>
</dbReference>
<protein>
    <recommendedName>
        <fullName evidence="4 12">Ribosomal RNA small subunit methyltransferase E</fullName>
        <ecNumber evidence="3 12">2.1.1.193</ecNumber>
    </recommendedName>
</protein>
<dbReference type="PANTHER" id="PTHR30027:SF3">
    <property type="entry name" value="16S RRNA (URACIL(1498)-N(3))-METHYLTRANSFERASE"/>
    <property type="match status" value="1"/>
</dbReference>
<evidence type="ECO:0000256" key="5">
    <source>
        <dbReference type="ARBA" id="ARBA00022490"/>
    </source>
</evidence>
<evidence type="ECO:0000259" key="14">
    <source>
        <dbReference type="Pfam" id="PF20260"/>
    </source>
</evidence>
<accession>A0AAC9HTY0</accession>
<comment type="catalytic activity">
    <reaction evidence="11 12">
        <text>uridine(1498) in 16S rRNA + S-adenosyl-L-methionine = N(3)-methyluridine(1498) in 16S rRNA + S-adenosyl-L-homocysteine + H(+)</text>
        <dbReference type="Rhea" id="RHEA:42920"/>
        <dbReference type="Rhea" id="RHEA-COMP:10283"/>
        <dbReference type="Rhea" id="RHEA-COMP:10284"/>
        <dbReference type="ChEBI" id="CHEBI:15378"/>
        <dbReference type="ChEBI" id="CHEBI:57856"/>
        <dbReference type="ChEBI" id="CHEBI:59789"/>
        <dbReference type="ChEBI" id="CHEBI:65315"/>
        <dbReference type="ChEBI" id="CHEBI:74502"/>
        <dbReference type="EC" id="2.1.1.193"/>
    </reaction>
</comment>
<dbReference type="InterPro" id="IPR006700">
    <property type="entry name" value="RsmE"/>
</dbReference>
<comment type="subcellular location">
    <subcellularLocation>
        <location evidence="1 12">Cytoplasm</location>
    </subcellularLocation>
</comment>
<dbReference type="GO" id="GO:0070475">
    <property type="term" value="P:rRNA base methylation"/>
    <property type="evidence" value="ECO:0007669"/>
    <property type="project" value="TreeGrafter"/>
</dbReference>
<dbReference type="PIRSF" id="PIRSF015601">
    <property type="entry name" value="MTase_slr0722"/>
    <property type="match status" value="1"/>
</dbReference>
<feature type="domain" description="Ribosomal RNA small subunit methyltransferase E methyltransferase" evidence="13">
    <location>
        <begin position="85"/>
        <end position="247"/>
    </location>
</feature>
<dbReference type="InterPro" id="IPR046886">
    <property type="entry name" value="RsmE_MTase_dom"/>
</dbReference>
<dbReference type="GO" id="GO:0070042">
    <property type="term" value="F:rRNA (uridine-N3-)-methyltransferase activity"/>
    <property type="evidence" value="ECO:0007669"/>
    <property type="project" value="TreeGrafter"/>
</dbReference>
<evidence type="ECO:0000256" key="12">
    <source>
        <dbReference type="PIRNR" id="PIRNR015601"/>
    </source>
</evidence>
<comment type="function">
    <text evidence="10 12">Specifically methylates the N3 position of the uracil ring of uridine 1498 (m3U1498) in 16S rRNA. Acts on the fully assembled 30S ribosomal subunit.</text>
</comment>
<reference evidence="16" key="1">
    <citation type="submission" date="2016-03" db="EMBL/GenBank/DDBJ databases">
        <title>Complete genome sequence of the type strain Actinoalloteichus hymeniacidonis DSM 45092.</title>
        <authorList>
            <person name="Schaffert L."/>
            <person name="Albersmeier A."/>
            <person name="Winkler A."/>
            <person name="Kalinowski J."/>
            <person name="Zotchev S."/>
            <person name="Ruckert C."/>
        </authorList>
    </citation>
    <scope>NUCLEOTIDE SEQUENCE [LARGE SCALE GENOMIC DNA]</scope>
    <source>
        <strain evidence="16">HPA177(T) (DSM 45092(T))</strain>
    </source>
</reference>
<evidence type="ECO:0000256" key="7">
    <source>
        <dbReference type="ARBA" id="ARBA00022603"/>
    </source>
</evidence>
<evidence type="ECO:0000259" key="13">
    <source>
        <dbReference type="Pfam" id="PF04452"/>
    </source>
</evidence>
<dbReference type="Pfam" id="PF20260">
    <property type="entry name" value="PUA_4"/>
    <property type="match status" value="1"/>
</dbReference>
<dbReference type="EC" id="2.1.1.193" evidence="3 12"/>
<dbReference type="NCBIfam" id="NF008693">
    <property type="entry name" value="PRK11713.2-3"/>
    <property type="match status" value="1"/>
</dbReference>
<evidence type="ECO:0000256" key="6">
    <source>
        <dbReference type="ARBA" id="ARBA00022552"/>
    </source>
</evidence>
<dbReference type="EMBL" id="CP014859">
    <property type="protein sequence ID" value="AOS65066.1"/>
    <property type="molecule type" value="Genomic_DNA"/>
</dbReference>
<keyword evidence="7 12" id="KW-0489">Methyltransferase</keyword>
<evidence type="ECO:0000256" key="4">
    <source>
        <dbReference type="ARBA" id="ARBA00013673"/>
    </source>
</evidence>
<evidence type="ECO:0000256" key="11">
    <source>
        <dbReference type="ARBA" id="ARBA00047944"/>
    </source>
</evidence>
<feature type="domain" description="Ribosomal RNA small subunit methyltransferase E PUA-like" evidence="14">
    <location>
        <begin position="30"/>
        <end position="77"/>
    </location>
</feature>
<dbReference type="FunFam" id="3.40.1280.10:FF:000023">
    <property type="entry name" value="Ribosomal RNA small subunit methyltransferase E"/>
    <property type="match status" value="1"/>
</dbReference>
<dbReference type="InterPro" id="IPR029026">
    <property type="entry name" value="tRNA_m1G_MTases_N"/>
</dbReference>
<dbReference type="PANTHER" id="PTHR30027">
    <property type="entry name" value="RIBOSOMAL RNA SMALL SUBUNIT METHYLTRANSFERASE E"/>
    <property type="match status" value="1"/>
</dbReference>
<dbReference type="InterPro" id="IPR015947">
    <property type="entry name" value="PUA-like_sf"/>
</dbReference>
<keyword evidence="6 12" id="KW-0698">rRNA processing</keyword>
<keyword evidence="8 12" id="KW-0808">Transferase</keyword>
<gene>
    <name evidence="15" type="ORF">TL08_21395</name>
</gene>
<evidence type="ECO:0000256" key="9">
    <source>
        <dbReference type="ARBA" id="ARBA00022691"/>
    </source>
</evidence>
<organism evidence="15 16">
    <name type="scientific">Actinoalloteichus hymeniacidonis</name>
    <dbReference type="NCBI Taxonomy" id="340345"/>
    <lineage>
        <taxon>Bacteria</taxon>
        <taxon>Bacillati</taxon>
        <taxon>Actinomycetota</taxon>
        <taxon>Actinomycetes</taxon>
        <taxon>Pseudonocardiales</taxon>
        <taxon>Pseudonocardiaceae</taxon>
        <taxon>Actinoalloteichus</taxon>
    </lineage>
</organism>
<dbReference type="InterPro" id="IPR029028">
    <property type="entry name" value="Alpha/beta_knot_MTases"/>
</dbReference>
<dbReference type="Gene3D" id="2.40.240.20">
    <property type="entry name" value="Hypothetical PUA domain-like, domain 1"/>
    <property type="match status" value="1"/>
</dbReference>
<evidence type="ECO:0000313" key="16">
    <source>
        <dbReference type="Proteomes" id="UP000095210"/>
    </source>
</evidence>
<evidence type="ECO:0000256" key="1">
    <source>
        <dbReference type="ARBA" id="ARBA00004496"/>
    </source>
</evidence>
<evidence type="ECO:0000256" key="10">
    <source>
        <dbReference type="ARBA" id="ARBA00025699"/>
    </source>
</evidence>
<dbReference type="GO" id="GO:0005737">
    <property type="term" value="C:cytoplasm"/>
    <property type="evidence" value="ECO:0007669"/>
    <property type="project" value="UniProtKB-SubCell"/>
</dbReference>
<dbReference type="Pfam" id="PF04452">
    <property type="entry name" value="Methyltrans_RNA"/>
    <property type="match status" value="1"/>
</dbReference>
<evidence type="ECO:0000256" key="8">
    <source>
        <dbReference type="ARBA" id="ARBA00022679"/>
    </source>
</evidence>
<dbReference type="CDD" id="cd18084">
    <property type="entry name" value="RsmE-like"/>
    <property type="match status" value="1"/>
</dbReference>
<dbReference type="Gene3D" id="3.40.1280.10">
    <property type="match status" value="1"/>
</dbReference>
<proteinExistence type="inferred from homology"/>
<dbReference type="NCBIfam" id="TIGR00046">
    <property type="entry name" value="RsmE family RNA methyltransferase"/>
    <property type="match status" value="1"/>
</dbReference>
<evidence type="ECO:0000313" key="15">
    <source>
        <dbReference type="EMBL" id="AOS65066.1"/>
    </source>
</evidence>
<sequence length="254" mass="26884">MTAAVPPPPLARDGLPLFLTELPEGDRVELSGPEGRHAATVTRLRVGEHLLVSDGRGGIGRAEVTSVAKDTLSARILQRAQEPEPALRMTLVQALLKGDRSELAVDQSVEVGVDALVPWRAAHSVVRWDSGPRGAKALERWRFMARAATKQARRSWLPPVSEAVNLTELVERVRAATLAVVLHESASARLSSIELPTTGELLLVVGPEGGIEPSELSRLVEAGARPALLGDTVLRASTAGVAALGVLSVAGGRW</sequence>
<keyword evidence="9 12" id="KW-0949">S-adenosyl-L-methionine</keyword>
<keyword evidence="16" id="KW-1185">Reference proteome</keyword>
<evidence type="ECO:0000256" key="3">
    <source>
        <dbReference type="ARBA" id="ARBA00012328"/>
    </source>
</evidence>
<name>A0AAC9HTY0_9PSEU</name>
<keyword evidence="5 12" id="KW-0963">Cytoplasm</keyword>